<dbReference type="PROSITE" id="PS51464">
    <property type="entry name" value="SIS"/>
    <property type="match status" value="1"/>
</dbReference>
<comment type="caution">
    <text evidence="2">The sequence shown here is derived from an EMBL/GenBank/DDBJ whole genome shotgun (WGS) entry which is preliminary data.</text>
</comment>
<dbReference type="SUPFAM" id="SSF53697">
    <property type="entry name" value="SIS domain"/>
    <property type="match status" value="1"/>
</dbReference>
<reference evidence="2 3" key="1">
    <citation type="journal article" date="2021" name="ISME Commun">
        <title>Automated analysis of genomic sequences facilitates high-throughput and comprehensive description of bacteria.</title>
        <authorList>
            <person name="Hitch T.C.A."/>
        </authorList>
    </citation>
    <scope>NUCLEOTIDE SEQUENCE [LARGE SCALE GENOMIC DNA]</scope>
    <source>
        <strain evidence="2 3">Sanger_04</strain>
    </source>
</reference>
<keyword evidence="3" id="KW-1185">Reference proteome</keyword>
<dbReference type="Gene3D" id="3.40.50.10490">
    <property type="entry name" value="Glucose-6-phosphate isomerase like protein, domain 1"/>
    <property type="match status" value="1"/>
</dbReference>
<evidence type="ECO:0000313" key="3">
    <source>
        <dbReference type="Proteomes" id="UP001652461"/>
    </source>
</evidence>
<organism evidence="2 3">
    <name type="scientific">Laedolimicola ammoniilytica</name>
    <dbReference type="NCBI Taxonomy" id="2981771"/>
    <lineage>
        <taxon>Bacteria</taxon>
        <taxon>Bacillati</taxon>
        <taxon>Bacillota</taxon>
        <taxon>Clostridia</taxon>
        <taxon>Lachnospirales</taxon>
        <taxon>Lachnospiraceae</taxon>
        <taxon>Laedolimicola</taxon>
    </lineage>
</organism>
<dbReference type="Pfam" id="PF01380">
    <property type="entry name" value="SIS"/>
    <property type="match status" value="1"/>
</dbReference>
<name>A0ABT2RY59_9FIRM</name>
<dbReference type="InterPro" id="IPR001347">
    <property type="entry name" value="SIS_dom"/>
</dbReference>
<dbReference type="InterPro" id="IPR046348">
    <property type="entry name" value="SIS_dom_sf"/>
</dbReference>
<dbReference type="PANTHER" id="PTHR38418">
    <property type="entry name" value="SUGAR ISOMERASE, KPSF/GUTQ (AFU_ORTHOLOGUE AFUA_6G08860)"/>
    <property type="match status" value="1"/>
</dbReference>
<dbReference type="EMBL" id="JAOQKC010000011">
    <property type="protein sequence ID" value="MCU6697162.1"/>
    <property type="molecule type" value="Genomic_DNA"/>
</dbReference>
<dbReference type="PANTHER" id="PTHR38418:SF2">
    <property type="entry name" value="SUGAR ISOMERASE, KPSF_GUTQ (AFU_ORTHOLOGUE AFUA_6G08860)"/>
    <property type="match status" value="1"/>
</dbReference>
<sequence>MEKEAYTRCLKETFAIEAECLREGAAAVDMDEFEKAVKLLAEAPKIGASGCGHSGIACRDFAHLMCCIERPARFISPAEAVHGATGFLEEGDAMLFLSRGGKTGELLPILDICKKKKVHVITVTENPQSPLAQNADAVLKMHITRETDRYNSQGTTSTTAAMVIFHALQAALIEETGFRNESFALIHPGGAMGEKLKKEFEVH</sequence>
<protein>
    <submittedName>
        <fullName evidence="2">SIS domain-containing protein</fullName>
    </submittedName>
</protein>
<feature type="domain" description="SIS" evidence="1">
    <location>
        <begin position="36"/>
        <end position="178"/>
    </location>
</feature>
<dbReference type="RefSeq" id="WP_158363618.1">
    <property type="nucleotide sequence ID" value="NZ_JAOQKC010000011.1"/>
</dbReference>
<evidence type="ECO:0000313" key="2">
    <source>
        <dbReference type="EMBL" id="MCU6697162.1"/>
    </source>
</evidence>
<evidence type="ECO:0000259" key="1">
    <source>
        <dbReference type="PROSITE" id="PS51464"/>
    </source>
</evidence>
<proteinExistence type="predicted"/>
<gene>
    <name evidence="2" type="ORF">OCV63_09650</name>
</gene>
<accession>A0ABT2RY59</accession>
<dbReference type="Proteomes" id="UP001652461">
    <property type="component" value="Unassembled WGS sequence"/>
</dbReference>